<comment type="similarity">
    <text evidence="2">Belongs to the transpeptidase family.</text>
</comment>
<dbReference type="PANTHER" id="PTHR30627">
    <property type="entry name" value="PEPTIDOGLYCAN D,D-TRANSPEPTIDASE"/>
    <property type="match status" value="1"/>
</dbReference>
<dbReference type="InterPro" id="IPR050515">
    <property type="entry name" value="Beta-lactam/transpept"/>
</dbReference>
<dbReference type="SUPFAM" id="SSF56601">
    <property type="entry name" value="beta-lactamase/transpeptidase-like"/>
    <property type="match status" value="1"/>
</dbReference>
<evidence type="ECO:0000256" key="1">
    <source>
        <dbReference type="ARBA" id="ARBA00004370"/>
    </source>
</evidence>
<feature type="domain" description="Penicillin-binding protein dimerisation" evidence="5">
    <location>
        <begin position="60"/>
        <end position="181"/>
    </location>
</feature>
<comment type="subcellular location">
    <subcellularLocation>
        <location evidence="1">Membrane</location>
    </subcellularLocation>
</comment>
<protein>
    <submittedName>
        <fullName evidence="6">Penicillin-binding protein 2</fullName>
    </submittedName>
</protein>
<dbReference type="Gene3D" id="3.40.710.10">
    <property type="entry name" value="DD-peptidase/beta-lactamase superfamily"/>
    <property type="match status" value="1"/>
</dbReference>
<proteinExistence type="inferred from homology"/>
<sequence>MSRIKGPVSKRSRSRIKSIFLICILIYSFLLYRLADIKIFKYEEYSKRVENQSTDKINLNSARGIIYDRNNIPLTDTVKKKVLLVPQKLLNGNYENISLIKKATNITDEDIFKAVQEQLLSNIVEIEVEDINESMIKQLEEKEIIVREKTFRYSEDNLLTHTIGYLKKADKSPQSGIEKDMDDILKDSNKEYVSVFKAADSGKTQGLDILNGSIETVTSSDDDKHIRLTIDSKIQKIVEDTVNNESNPTAVVISDIESGEILSISSRPNYNQNDISKYINSNNRELENRAISVTYPPGSVFKIVVLYAALANKVIDENYTYNCTGKTKVGNTDEVLHCHNLDGHGKETLKDVFANSCNPAFLDIASKVGKEKILEAIKTLHLDESVGIGLDEEVSSKIPNEIAIRNLAIGQGSLEFTPIQINQLTQIIANNGTYKPLYIYDSVINNDKNIIKVFKNSKDEEIISPYIITKIKEIMKSVSEEGTAKDLADLEGGCGVKTGTAQSSLNKVSINHGWITGFYPSENAKYAITVLVEGTETESKSAIPIFKEICEKINKEYF</sequence>
<evidence type="ECO:0000313" key="7">
    <source>
        <dbReference type="Proteomes" id="UP000609849"/>
    </source>
</evidence>
<evidence type="ECO:0000259" key="5">
    <source>
        <dbReference type="Pfam" id="PF03717"/>
    </source>
</evidence>
<dbReference type="InterPro" id="IPR005311">
    <property type="entry name" value="PBP_dimer"/>
</dbReference>
<comment type="caution">
    <text evidence="6">The sequence shown here is derived from an EMBL/GenBank/DDBJ whole genome shotgun (WGS) entry which is preliminary data.</text>
</comment>
<reference evidence="6 7" key="1">
    <citation type="submission" date="2020-08" db="EMBL/GenBank/DDBJ databases">
        <authorList>
            <person name="Liu C."/>
            <person name="Sun Q."/>
        </authorList>
    </citation>
    <scope>NUCLEOTIDE SEQUENCE [LARGE SCALE GENOMIC DNA]</scope>
    <source>
        <strain evidence="6 7">NSJ-18</strain>
    </source>
</reference>
<evidence type="ECO:0000259" key="4">
    <source>
        <dbReference type="Pfam" id="PF00905"/>
    </source>
</evidence>
<dbReference type="Gene3D" id="3.90.1310.10">
    <property type="entry name" value="Penicillin-binding protein 2a (Domain 2)"/>
    <property type="match status" value="1"/>
</dbReference>
<dbReference type="PANTHER" id="PTHR30627:SF24">
    <property type="entry name" value="PENICILLIN-BINDING PROTEIN 4B"/>
    <property type="match status" value="1"/>
</dbReference>
<evidence type="ECO:0000256" key="3">
    <source>
        <dbReference type="ARBA" id="ARBA00023136"/>
    </source>
</evidence>
<evidence type="ECO:0000313" key="6">
    <source>
        <dbReference type="EMBL" id="MBC5996077.1"/>
    </source>
</evidence>
<accession>A0ABR7JMD4</accession>
<dbReference type="Pfam" id="PF03717">
    <property type="entry name" value="PBP_dimer"/>
    <property type="match status" value="1"/>
</dbReference>
<keyword evidence="7" id="KW-1185">Reference proteome</keyword>
<dbReference type="RefSeq" id="WP_153924145.1">
    <property type="nucleotide sequence ID" value="NZ_JACRWE010000002.1"/>
</dbReference>
<dbReference type="InterPro" id="IPR001460">
    <property type="entry name" value="PCN-bd_Tpept"/>
</dbReference>
<dbReference type="EMBL" id="JACRWE010000002">
    <property type="protein sequence ID" value="MBC5996077.1"/>
    <property type="molecule type" value="Genomic_DNA"/>
</dbReference>
<gene>
    <name evidence="6" type="ORF">H8923_04830</name>
</gene>
<evidence type="ECO:0000256" key="2">
    <source>
        <dbReference type="ARBA" id="ARBA00007171"/>
    </source>
</evidence>
<dbReference type="SUPFAM" id="SSF56519">
    <property type="entry name" value="Penicillin binding protein dimerisation domain"/>
    <property type="match status" value="1"/>
</dbReference>
<dbReference type="InterPro" id="IPR036138">
    <property type="entry name" value="PBP_dimer_sf"/>
</dbReference>
<keyword evidence="3" id="KW-0472">Membrane</keyword>
<dbReference type="Proteomes" id="UP000609849">
    <property type="component" value="Unassembled WGS sequence"/>
</dbReference>
<name>A0ABR7JMD4_9FIRM</name>
<feature type="domain" description="Penicillin-binding protein transpeptidase" evidence="4">
    <location>
        <begin position="250"/>
        <end position="550"/>
    </location>
</feature>
<dbReference type="Pfam" id="PF00905">
    <property type="entry name" value="Transpeptidase"/>
    <property type="match status" value="1"/>
</dbReference>
<dbReference type="InterPro" id="IPR012338">
    <property type="entry name" value="Beta-lactam/transpept-like"/>
</dbReference>
<organism evidence="6 7">
    <name type="scientific">Romboutsia faecis</name>
    <dbReference type="NCBI Taxonomy" id="2764597"/>
    <lineage>
        <taxon>Bacteria</taxon>
        <taxon>Bacillati</taxon>
        <taxon>Bacillota</taxon>
        <taxon>Clostridia</taxon>
        <taxon>Peptostreptococcales</taxon>
        <taxon>Peptostreptococcaceae</taxon>
        <taxon>Romboutsia</taxon>
    </lineage>
</organism>